<name>E1X015_HALMS</name>
<dbReference type="STRING" id="862908.BMS_3198"/>
<sequence>MMSLSISSVQAESWSDKVRPYVEQYLGEEIAVKLFGEKEQSIKLPEIPVVNKDAKSTRPEFVDKTKSKISKDKMEKADLSFLFEVYESARRVKPNDNDIAKWMNVITQGGSREGVYRALVLDNTYAAMENYDSPMTDSGIKFAQYYVSSFMDKNISKDSLEKTNFYTLKRVLVEQTLEIIDELLFKDVNLFYDWYAVFSAEVAKKYPTYFTNKIRVSTSRERHRKWAEFVPVQHVKSEVIIKLHKLFNATNQ</sequence>
<evidence type="ECO:0000313" key="1">
    <source>
        <dbReference type="EMBL" id="CBW27951.1"/>
    </source>
</evidence>
<evidence type="ECO:0000313" key="2">
    <source>
        <dbReference type="Proteomes" id="UP000008963"/>
    </source>
</evidence>
<proteinExistence type="predicted"/>
<keyword evidence="2" id="KW-1185">Reference proteome</keyword>
<dbReference type="EMBL" id="FQ312005">
    <property type="protein sequence ID" value="CBW27951.1"/>
    <property type="molecule type" value="Genomic_DNA"/>
</dbReference>
<organism evidence="1 2">
    <name type="scientific">Halobacteriovorax marinus (strain ATCC BAA-682 / DSM 15412 / SJ)</name>
    <name type="common">Bacteriovorax marinus</name>
    <dbReference type="NCBI Taxonomy" id="862908"/>
    <lineage>
        <taxon>Bacteria</taxon>
        <taxon>Pseudomonadati</taxon>
        <taxon>Bdellovibrionota</taxon>
        <taxon>Bacteriovoracia</taxon>
        <taxon>Bacteriovoracales</taxon>
        <taxon>Halobacteriovoraceae</taxon>
        <taxon>Halobacteriovorax</taxon>
    </lineage>
</organism>
<protein>
    <submittedName>
        <fullName evidence="1">Uncharacterized protein</fullName>
    </submittedName>
</protein>
<reference evidence="2" key="1">
    <citation type="journal article" date="2013" name="ISME J.">
        <title>A small predatory core genome in the divergent marine Bacteriovorax marinus SJ and the terrestrial Bdellovibrio bacteriovorus.</title>
        <authorList>
            <person name="Crossman L.C."/>
            <person name="Chen H."/>
            <person name="Cerdeno-Tarraga A.M."/>
            <person name="Brooks K."/>
            <person name="Quail M.A."/>
            <person name="Pineiro S.A."/>
            <person name="Hobley L."/>
            <person name="Sockett R.E."/>
            <person name="Bentley S.D."/>
            <person name="Parkhill J."/>
            <person name="Williams H.N."/>
            <person name="Stine O.C."/>
        </authorList>
    </citation>
    <scope>NUCLEOTIDE SEQUENCE [LARGE SCALE GENOMIC DNA]</scope>
    <source>
        <strain evidence="2">ATCC BAA-682 / DSM 15412 / SJ</strain>
    </source>
</reference>
<dbReference type="Proteomes" id="UP000008963">
    <property type="component" value="Chromosome"/>
</dbReference>
<dbReference type="HOGENOM" id="CLU_1101669_0_0_7"/>
<accession>E1X015</accession>
<dbReference type="AlphaFoldDB" id="E1X015"/>
<dbReference type="PATRIC" id="fig|862908.3.peg.3057"/>
<dbReference type="KEGG" id="bmx:BMS_3198"/>
<gene>
    <name evidence="1" type="ordered locus">BMS_3198</name>
</gene>